<dbReference type="AlphaFoldDB" id="A0A3M8D2A4"/>
<dbReference type="GO" id="GO:0009073">
    <property type="term" value="P:aromatic amino acid family biosynthetic process"/>
    <property type="evidence" value="ECO:0007669"/>
    <property type="project" value="UniProtKB-KW"/>
</dbReference>
<feature type="binding site" evidence="17">
    <location>
        <position position="266"/>
    </location>
    <ligand>
        <name>Zn(2+)</name>
        <dbReference type="ChEBI" id="CHEBI:29105"/>
    </ligand>
</feature>
<dbReference type="SUPFAM" id="SSF56796">
    <property type="entry name" value="Dehydroquinate synthase-like"/>
    <property type="match status" value="1"/>
</dbReference>
<comment type="subcellular location">
    <subcellularLocation>
        <location evidence="3 17">Cytoplasm</location>
    </subcellularLocation>
</comment>
<comment type="similarity">
    <text evidence="5 17">Belongs to the sugar phosphate cyclases superfamily. Dehydroquinate synthase family.</text>
</comment>
<comment type="cofactor">
    <cofactor evidence="17">
        <name>Co(2+)</name>
        <dbReference type="ChEBI" id="CHEBI:48828"/>
    </cofactor>
    <cofactor evidence="17">
        <name>Zn(2+)</name>
        <dbReference type="ChEBI" id="CHEBI:29105"/>
    </cofactor>
    <text evidence="17">Binds 1 divalent metal cation per subunit. Can use either Co(2+) or Zn(2+).</text>
</comment>
<evidence type="ECO:0000256" key="5">
    <source>
        <dbReference type="ARBA" id="ARBA00005412"/>
    </source>
</evidence>
<comment type="caution">
    <text evidence="20">The sequence shown here is derived from an EMBL/GenBank/DDBJ whole genome shotgun (WGS) entry which is preliminary data.</text>
</comment>
<comment type="pathway">
    <text evidence="4 17">Metabolic intermediate biosynthesis; chorismate biosynthesis; chorismate from D-erythrose 4-phosphate and phosphoenolpyruvate: step 2/7.</text>
</comment>
<evidence type="ECO:0000256" key="8">
    <source>
        <dbReference type="ARBA" id="ARBA00022490"/>
    </source>
</evidence>
<keyword evidence="21" id="KW-1185">Reference proteome</keyword>
<keyword evidence="11 17" id="KW-0547">Nucleotide-binding</keyword>
<dbReference type="EC" id="4.2.3.4" evidence="6 17"/>
<dbReference type="FunFam" id="3.40.50.1970:FF:000001">
    <property type="entry name" value="3-dehydroquinate synthase"/>
    <property type="match status" value="1"/>
</dbReference>
<dbReference type="InterPro" id="IPR030960">
    <property type="entry name" value="DHQS/DOIS_N"/>
</dbReference>
<feature type="domain" description="3-dehydroquinate synthase C-terminal" evidence="19">
    <location>
        <begin position="183"/>
        <end position="326"/>
    </location>
</feature>
<dbReference type="NCBIfam" id="TIGR01357">
    <property type="entry name" value="aroB"/>
    <property type="match status" value="1"/>
</dbReference>
<evidence type="ECO:0000256" key="17">
    <source>
        <dbReference type="HAMAP-Rule" id="MF_00110"/>
    </source>
</evidence>
<evidence type="ECO:0000256" key="10">
    <source>
        <dbReference type="ARBA" id="ARBA00022723"/>
    </source>
</evidence>
<feature type="binding site" evidence="17">
    <location>
        <position position="249"/>
    </location>
    <ligand>
        <name>Zn(2+)</name>
        <dbReference type="ChEBI" id="CHEBI:29105"/>
    </ligand>
</feature>
<dbReference type="InterPro" id="IPR050071">
    <property type="entry name" value="Dehydroquinate_synthase"/>
</dbReference>
<evidence type="ECO:0000256" key="9">
    <source>
        <dbReference type="ARBA" id="ARBA00022605"/>
    </source>
</evidence>
<keyword evidence="14 17" id="KW-0057">Aromatic amino acid biosynthesis</keyword>
<protein>
    <recommendedName>
        <fullName evidence="7 17">3-dehydroquinate synthase</fullName>
        <shortName evidence="17">DHQS</shortName>
        <ecNumber evidence="6 17">4.2.3.4</ecNumber>
    </recommendedName>
</protein>
<evidence type="ECO:0000256" key="4">
    <source>
        <dbReference type="ARBA" id="ARBA00004661"/>
    </source>
</evidence>
<dbReference type="GO" id="GO:0000166">
    <property type="term" value="F:nucleotide binding"/>
    <property type="evidence" value="ECO:0007669"/>
    <property type="project" value="UniProtKB-KW"/>
</dbReference>
<dbReference type="Gene3D" id="1.20.1090.10">
    <property type="entry name" value="Dehydroquinate synthase-like - alpha domain"/>
    <property type="match status" value="1"/>
</dbReference>
<dbReference type="InterPro" id="IPR030963">
    <property type="entry name" value="DHQ_synth_fam"/>
</dbReference>
<feature type="binding site" evidence="17">
    <location>
        <position position="144"/>
    </location>
    <ligand>
        <name>NAD(+)</name>
        <dbReference type="ChEBI" id="CHEBI:57540"/>
    </ligand>
</feature>
<gene>
    <name evidence="17" type="primary">aroB</name>
    <name evidence="20" type="ORF">EDM56_25305</name>
</gene>
<evidence type="ECO:0000313" key="21">
    <source>
        <dbReference type="Proteomes" id="UP000271031"/>
    </source>
</evidence>
<keyword evidence="10 17" id="KW-0479">Metal-binding</keyword>
<organism evidence="20 21">
    <name type="scientific">Brevibacillus fluminis</name>
    <dbReference type="NCBI Taxonomy" id="511487"/>
    <lineage>
        <taxon>Bacteria</taxon>
        <taxon>Bacillati</taxon>
        <taxon>Bacillota</taxon>
        <taxon>Bacilli</taxon>
        <taxon>Bacillales</taxon>
        <taxon>Paenibacillaceae</taxon>
        <taxon>Brevibacillus</taxon>
    </lineage>
</organism>
<evidence type="ECO:0000256" key="3">
    <source>
        <dbReference type="ARBA" id="ARBA00004496"/>
    </source>
</evidence>
<keyword evidence="16 17" id="KW-0170">Cobalt</keyword>
<dbReference type="GO" id="GO:0046872">
    <property type="term" value="F:metal ion binding"/>
    <property type="evidence" value="ECO:0007669"/>
    <property type="project" value="UniProtKB-KW"/>
</dbReference>
<feature type="binding site" evidence="17">
    <location>
        <position position="186"/>
    </location>
    <ligand>
        <name>Zn(2+)</name>
        <dbReference type="ChEBI" id="CHEBI:29105"/>
    </ligand>
</feature>
<dbReference type="GO" id="GO:0003856">
    <property type="term" value="F:3-dehydroquinate synthase activity"/>
    <property type="evidence" value="ECO:0007669"/>
    <property type="project" value="UniProtKB-UniRule"/>
</dbReference>
<evidence type="ECO:0000256" key="1">
    <source>
        <dbReference type="ARBA" id="ARBA00001393"/>
    </source>
</evidence>
<dbReference type="Pfam" id="PF01761">
    <property type="entry name" value="DHQ_synthase"/>
    <property type="match status" value="1"/>
</dbReference>
<dbReference type="GO" id="GO:0008652">
    <property type="term" value="P:amino acid biosynthetic process"/>
    <property type="evidence" value="ECO:0007669"/>
    <property type="project" value="UniProtKB-KW"/>
</dbReference>
<evidence type="ECO:0000256" key="2">
    <source>
        <dbReference type="ARBA" id="ARBA00001911"/>
    </source>
</evidence>
<feature type="binding site" evidence="17">
    <location>
        <begin position="108"/>
        <end position="112"/>
    </location>
    <ligand>
        <name>NAD(+)</name>
        <dbReference type="ChEBI" id="CHEBI:57540"/>
    </ligand>
</feature>
<dbReference type="PIRSF" id="PIRSF001455">
    <property type="entry name" value="DHQ_synth"/>
    <property type="match status" value="1"/>
</dbReference>
<proteinExistence type="inferred from homology"/>
<name>A0A3M8D2A4_9BACL</name>
<evidence type="ECO:0000259" key="18">
    <source>
        <dbReference type="Pfam" id="PF01761"/>
    </source>
</evidence>
<evidence type="ECO:0000313" key="20">
    <source>
        <dbReference type="EMBL" id="RNB81701.1"/>
    </source>
</evidence>
<feature type="binding site" evidence="17">
    <location>
        <position position="153"/>
    </location>
    <ligand>
        <name>NAD(+)</name>
        <dbReference type="ChEBI" id="CHEBI:57540"/>
    </ligand>
</feature>
<keyword evidence="9 17" id="KW-0028">Amino-acid biosynthesis</keyword>
<dbReference type="PANTHER" id="PTHR43622:SF7">
    <property type="entry name" value="3-DEHYDROQUINATE SYNTHASE, CHLOROPLASTIC"/>
    <property type="match status" value="1"/>
</dbReference>
<evidence type="ECO:0000256" key="13">
    <source>
        <dbReference type="ARBA" id="ARBA00023027"/>
    </source>
</evidence>
<evidence type="ECO:0000256" key="6">
    <source>
        <dbReference type="ARBA" id="ARBA00013031"/>
    </source>
</evidence>
<accession>A0A3M8D2A4</accession>
<evidence type="ECO:0000256" key="14">
    <source>
        <dbReference type="ARBA" id="ARBA00023141"/>
    </source>
</evidence>
<feature type="binding site" evidence="17">
    <location>
        <begin position="132"/>
        <end position="133"/>
    </location>
    <ligand>
        <name>NAD(+)</name>
        <dbReference type="ChEBI" id="CHEBI:57540"/>
    </ligand>
</feature>
<dbReference type="EMBL" id="RHHQ01000022">
    <property type="protein sequence ID" value="RNB81701.1"/>
    <property type="molecule type" value="Genomic_DNA"/>
</dbReference>
<comment type="catalytic activity">
    <reaction evidence="1 17">
        <text>7-phospho-2-dehydro-3-deoxy-D-arabino-heptonate = 3-dehydroquinate + phosphate</text>
        <dbReference type="Rhea" id="RHEA:21968"/>
        <dbReference type="ChEBI" id="CHEBI:32364"/>
        <dbReference type="ChEBI" id="CHEBI:43474"/>
        <dbReference type="ChEBI" id="CHEBI:58394"/>
        <dbReference type="EC" id="4.2.3.4"/>
    </reaction>
</comment>
<dbReference type="RefSeq" id="WP_122920786.1">
    <property type="nucleotide sequence ID" value="NZ_RHHQ01000022.1"/>
</dbReference>
<dbReference type="GO" id="GO:0009423">
    <property type="term" value="P:chorismate biosynthetic process"/>
    <property type="evidence" value="ECO:0007669"/>
    <property type="project" value="UniProtKB-UniRule"/>
</dbReference>
<evidence type="ECO:0000256" key="7">
    <source>
        <dbReference type="ARBA" id="ARBA00017684"/>
    </source>
</evidence>
<evidence type="ECO:0000256" key="16">
    <source>
        <dbReference type="ARBA" id="ARBA00023285"/>
    </source>
</evidence>
<dbReference type="OrthoDB" id="9806583at2"/>
<keyword evidence="13 17" id="KW-0520">NAD</keyword>
<keyword evidence="8 17" id="KW-0963">Cytoplasm</keyword>
<dbReference type="HAMAP" id="MF_00110">
    <property type="entry name" value="DHQ_synthase"/>
    <property type="match status" value="1"/>
</dbReference>
<dbReference type="GO" id="GO:0005737">
    <property type="term" value="C:cytoplasm"/>
    <property type="evidence" value="ECO:0007669"/>
    <property type="project" value="UniProtKB-SubCell"/>
</dbReference>
<dbReference type="UniPathway" id="UPA00053">
    <property type="reaction ID" value="UER00085"/>
</dbReference>
<comment type="caution">
    <text evidence="17">Lacks conserved residue(s) required for the propagation of feature annotation.</text>
</comment>
<dbReference type="PANTHER" id="PTHR43622">
    <property type="entry name" value="3-DEHYDROQUINATE SYNTHASE"/>
    <property type="match status" value="1"/>
</dbReference>
<evidence type="ECO:0000259" key="19">
    <source>
        <dbReference type="Pfam" id="PF24621"/>
    </source>
</evidence>
<sequence>MKTLRVELGERSYPIHIGKNLLSRVPAFLTEAGVSVKQMLYVITDENVAPLYLEPLLQSLRESGYTVHSSVVAGGEQAKSFHVFERVMGEVIAAGLDRKSVILALGGGVVGDLSGFVAASFMRGIPFIQLPTTLLAHDSSVGGKVAINHKLGKNLIGAFHQPLAVIYDTDTLTSLPRREVAAGFAEVVKHGLISAEEFVAWLEENAEALNQLEPELIATAIERGCAIKAQIVSEDETEQDTRALLNLGHTFGHAFEAIAAYSQLNHGEAISIGMGLASELAEKMGLCEQGVSERTKRLLARYHLPTEWPDGFDPYDVLEAMRRDKKGVAGRFNLILPRTIGKVEIVKNVDEALILQVMRESAGRRQK</sequence>
<reference evidence="20 21" key="1">
    <citation type="submission" date="2018-10" db="EMBL/GenBank/DDBJ databases">
        <title>Phylogenomics of Brevibacillus.</title>
        <authorList>
            <person name="Dunlap C."/>
        </authorList>
    </citation>
    <scope>NUCLEOTIDE SEQUENCE [LARGE SCALE GENOMIC DNA]</scope>
    <source>
        <strain evidence="20 21">JCM 15716</strain>
    </source>
</reference>
<dbReference type="CDD" id="cd08195">
    <property type="entry name" value="DHQS"/>
    <property type="match status" value="1"/>
</dbReference>
<evidence type="ECO:0000256" key="11">
    <source>
        <dbReference type="ARBA" id="ARBA00022741"/>
    </source>
</evidence>
<dbReference type="Proteomes" id="UP000271031">
    <property type="component" value="Unassembled WGS sequence"/>
</dbReference>
<keyword evidence="12 17" id="KW-0862">Zinc</keyword>
<comment type="cofactor">
    <cofactor evidence="2 17">
        <name>NAD(+)</name>
        <dbReference type="ChEBI" id="CHEBI:57540"/>
    </cofactor>
</comment>
<keyword evidence="15 17" id="KW-0456">Lyase</keyword>
<dbReference type="Gene3D" id="3.40.50.1970">
    <property type="match status" value="1"/>
</dbReference>
<dbReference type="InterPro" id="IPR016037">
    <property type="entry name" value="DHQ_synth_AroB"/>
</dbReference>
<comment type="function">
    <text evidence="17">Catalyzes the conversion of 3-deoxy-D-arabino-heptulosonate 7-phosphate (DAHP) to dehydroquinate (DHQ).</text>
</comment>
<evidence type="ECO:0000256" key="15">
    <source>
        <dbReference type="ARBA" id="ARBA00023239"/>
    </source>
</evidence>
<dbReference type="Pfam" id="PF24621">
    <property type="entry name" value="DHQS_C"/>
    <property type="match status" value="1"/>
</dbReference>
<feature type="domain" description="3-dehydroquinate synthase N-terminal" evidence="18">
    <location>
        <begin position="71"/>
        <end position="181"/>
    </location>
</feature>
<dbReference type="InterPro" id="IPR056179">
    <property type="entry name" value="DHQS_C"/>
</dbReference>
<evidence type="ECO:0000256" key="12">
    <source>
        <dbReference type="ARBA" id="ARBA00022833"/>
    </source>
</evidence>